<geneLocation type="plasmid" evidence="1 2">
    <name>unnamed1</name>
</geneLocation>
<reference evidence="1" key="1">
    <citation type="submission" date="2022-09" db="EMBL/GenBank/DDBJ databases">
        <title>The complete genome of Acidovorax sp. 5MLIR.</title>
        <authorList>
            <person name="Liu L."/>
            <person name="Yue J."/>
            <person name="Yang F."/>
            <person name="Yuan J."/>
            <person name="Li L."/>
        </authorList>
    </citation>
    <scope>NUCLEOTIDE SEQUENCE</scope>
    <source>
        <strain evidence="1">5MLIR</strain>
        <plasmid evidence="1">unnamed1</plasmid>
    </source>
</reference>
<gene>
    <name evidence="1" type="ORF">M9799_18245</name>
</gene>
<protein>
    <recommendedName>
        <fullName evidence="3">Phospholipase/lecithinase/hemolysin</fullName>
    </recommendedName>
</protein>
<keyword evidence="1" id="KW-0614">Plasmid</keyword>
<sequence>MENKPQSQKSFVSFGNFCLNCFHVRSSGFGAQVPGFIDQLSLATVGRVVGVLPIGEGVIMRDACLDTPLTASSTADGGATVALHPGPVEPAVIPRDEPRFATQIVSGDSLSDVDTYAVGPVKALGGGKFTIDGDHSAVNPALSGQNWVGQLARLVELQAPCAAQSGLDGDAALACNAFDPAVAALAIREAMARARAVPGSTEENVGRATIASATGLPGNAVGANPTLHVPMVAKAKSDAELAGNQCLRDAMQALVAAMGTAGAELAVSVKEQILSDGAEYVVVNNLPDAALTPAGRAMGPKIQALIAHICQTFNARLRNALAQDARVLLVDAYALTQAAAANPAAYGPTNIPDTACDLFSQKNPLRSSLGSSASSLKAGDVSRHACADGEHPTPFFYGVLANHVSERMRQHHWL</sequence>
<name>A0ABY6GFT6_9BURK</name>
<evidence type="ECO:0000313" key="1">
    <source>
        <dbReference type="EMBL" id="UYG53874.1"/>
    </source>
</evidence>
<dbReference type="Gene3D" id="3.40.50.1110">
    <property type="entry name" value="SGNH hydrolase"/>
    <property type="match status" value="1"/>
</dbReference>
<evidence type="ECO:0000313" key="2">
    <source>
        <dbReference type="Proteomes" id="UP001162800"/>
    </source>
</evidence>
<organism evidence="1 2">
    <name type="scientific">Comamonas endophytica</name>
    <dbReference type="NCBI Taxonomy" id="2949090"/>
    <lineage>
        <taxon>Bacteria</taxon>
        <taxon>Pseudomonadati</taxon>
        <taxon>Pseudomonadota</taxon>
        <taxon>Betaproteobacteria</taxon>
        <taxon>Burkholderiales</taxon>
        <taxon>Comamonadaceae</taxon>
        <taxon>Comamonas</taxon>
    </lineage>
</organism>
<dbReference type="EMBL" id="CP106882">
    <property type="protein sequence ID" value="UYG53874.1"/>
    <property type="molecule type" value="Genomic_DNA"/>
</dbReference>
<dbReference type="InterPro" id="IPR036514">
    <property type="entry name" value="SGNH_hydro_sf"/>
</dbReference>
<proteinExistence type="predicted"/>
<keyword evidence="2" id="KW-1185">Reference proteome</keyword>
<evidence type="ECO:0008006" key="3">
    <source>
        <dbReference type="Google" id="ProtNLM"/>
    </source>
</evidence>
<accession>A0ABY6GFT6</accession>
<dbReference type="RefSeq" id="WP_231043817.1">
    <property type="nucleotide sequence ID" value="NZ_CP106882.1"/>
</dbReference>
<dbReference type="Proteomes" id="UP001162800">
    <property type="component" value="Plasmid unnamed1"/>
</dbReference>